<organism evidence="2 3">
    <name type="scientific">Lithospermum erythrorhizon</name>
    <name type="common">Purple gromwell</name>
    <name type="synonym">Lithospermum officinale var. erythrorhizon</name>
    <dbReference type="NCBI Taxonomy" id="34254"/>
    <lineage>
        <taxon>Eukaryota</taxon>
        <taxon>Viridiplantae</taxon>
        <taxon>Streptophyta</taxon>
        <taxon>Embryophyta</taxon>
        <taxon>Tracheophyta</taxon>
        <taxon>Spermatophyta</taxon>
        <taxon>Magnoliopsida</taxon>
        <taxon>eudicotyledons</taxon>
        <taxon>Gunneridae</taxon>
        <taxon>Pentapetalae</taxon>
        <taxon>asterids</taxon>
        <taxon>lamiids</taxon>
        <taxon>Boraginales</taxon>
        <taxon>Boraginaceae</taxon>
        <taxon>Boraginoideae</taxon>
        <taxon>Lithospermeae</taxon>
        <taxon>Lithospermum</taxon>
    </lineage>
</organism>
<protein>
    <submittedName>
        <fullName evidence="2">Uncharacterized protein</fullName>
    </submittedName>
</protein>
<comment type="caution">
    <text evidence="2">The sequence shown here is derived from an EMBL/GenBank/DDBJ whole genome shotgun (WGS) entry which is preliminary data.</text>
</comment>
<feature type="compositionally biased region" description="Basic and acidic residues" evidence="1">
    <location>
        <begin position="152"/>
        <end position="166"/>
    </location>
</feature>
<name>A0AAV3RDH6_LITER</name>
<dbReference type="PANTHER" id="PTHR33240:SF15">
    <property type="entry name" value="GAG-PRO-LIKE PROTEIN"/>
    <property type="match status" value="1"/>
</dbReference>
<gene>
    <name evidence="2" type="ORF">LIER_27842</name>
</gene>
<evidence type="ECO:0000313" key="3">
    <source>
        <dbReference type="Proteomes" id="UP001454036"/>
    </source>
</evidence>
<dbReference type="Gene3D" id="2.40.70.10">
    <property type="entry name" value="Acid Proteases"/>
    <property type="match status" value="1"/>
</dbReference>
<proteinExistence type="predicted"/>
<keyword evidence="3" id="KW-1185">Reference proteome</keyword>
<sequence length="166" mass="18532">MLVDTGSLVDILYVSTFDKLHLPRSLIQPLHTPLMEFTGHSINAMEVVVMDFTVGADTKVTTIRAQFTVVDIEDHSCNGLIGWPILTALRAIVSPVHLKMKFPTPGGIGEVCGDQKKERRCYQTSVPLLNKGPSVHERKRGRENHMKINTVKGEDKEDNSPKERKS</sequence>
<reference evidence="2 3" key="1">
    <citation type="submission" date="2024-01" db="EMBL/GenBank/DDBJ databases">
        <title>The complete chloroplast genome sequence of Lithospermum erythrorhizon: insights into the phylogenetic relationship among Boraginaceae species and the maternal lineages of purple gromwells.</title>
        <authorList>
            <person name="Okada T."/>
            <person name="Watanabe K."/>
        </authorList>
    </citation>
    <scope>NUCLEOTIDE SEQUENCE [LARGE SCALE GENOMIC DNA]</scope>
</reference>
<feature type="region of interest" description="Disordered" evidence="1">
    <location>
        <begin position="128"/>
        <end position="166"/>
    </location>
</feature>
<dbReference type="EMBL" id="BAABME010009084">
    <property type="protein sequence ID" value="GAA0174454.1"/>
    <property type="molecule type" value="Genomic_DNA"/>
</dbReference>
<evidence type="ECO:0000256" key="1">
    <source>
        <dbReference type="SAM" id="MobiDB-lite"/>
    </source>
</evidence>
<dbReference type="InterPro" id="IPR021109">
    <property type="entry name" value="Peptidase_aspartic_dom_sf"/>
</dbReference>
<dbReference type="PANTHER" id="PTHR33240">
    <property type="entry name" value="OS08G0508500 PROTEIN"/>
    <property type="match status" value="1"/>
</dbReference>
<accession>A0AAV3RDH6</accession>
<dbReference type="AlphaFoldDB" id="A0AAV3RDH6"/>
<evidence type="ECO:0000313" key="2">
    <source>
        <dbReference type="EMBL" id="GAA0174454.1"/>
    </source>
</evidence>
<dbReference type="Proteomes" id="UP001454036">
    <property type="component" value="Unassembled WGS sequence"/>
</dbReference>